<organism evidence="1 2">
    <name type="scientific">Triparma columacea</name>
    <dbReference type="NCBI Taxonomy" id="722753"/>
    <lineage>
        <taxon>Eukaryota</taxon>
        <taxon>Sar</taxon>
        <taxon>Stramenopiles</taxon>
        <taxon>Ochrophyta</taxon>
        <taxon>Bolidophyceae</taxon>
        <taxon>Parmales</taxon>
        <taxon>Triparmaceae</taxon>
        <taxon>Triparma</taxon>
    </lineage>
</organism>
<dbReference type="AlphaFoldDB" id="A0A9W7GCC1"/>
<protein>
    <submittedName>
        <fullName evidence="1">Uncharacterized protein</fullName>
    </submittedName>
</protein>
<evidence type="ECO:0000313" key="1">
    <source>
        <dbReference type="EMBL" id="GMI43323.1"/>
    </source>
</evidence>
<reference evidence="2" key="1">
    <citation type="journal article" date="2023" name="Commun. Biol.">
        <title>Genome analysis of Parmales, the sister group of diatoms, reveals the evolutionary specialization of diatoms from phago-mixotrophs to photoautotrophs.</title>
        <authorList>
            <person name="Ban H."/>
            <person name="Sato S."/>
            <person name="Yoshikawa S."/>
            <person name="Yamada K."/>
            <person name="Nakamura Y."/>
            <person name="Ichinomiya M."/>
            <person name="Sato N."/>
            <person name="Blanc-Mathieu R."/>
            <person name="Endo H."/>
            <person name="Kuwata A."/>
            <person name="Ogata H."/>
        </authorList>
    </citation>
    <scope>NUCLEOTIDE SEQUENCE [LARGE SCALE GENOMIC DNA]</scope>
</reference>
<dbReference type="Proteomes" id="UP001165065">
    <property type="component" value="Unassembled WGS sequence"/>
</dbReference>
<gene>
    <name evidence="1" type="ORF">TrCOL_g6052</name>
</gene>
<name>A0A9W7GCC1_9STRA</name>
<dbReference type="EMBL" id="BRYA01000191">
    <property type="protein sequence ID" value="GMI43323.1"/>
    <property type="molecule type" value="Genomic_DNA"/>
</dbReference>
<keyword evidence="2" id="KW-1185">Reference proteome</keyword>
<evidence type="ECO:0000313" key="2">
    <source>
        <dbReference type="Proteomes" id="UP001165065"/>
    </source>
</evidence>
<sequence length="211" mass="22980">MDHFLDLLQTPPTSHQLMIFVVLYILLLEVTPPSILPPFLARKLCHSGCGFCIMLLSPHSPANRTFVYLVALSTISTTWSLIPSLPKLRFSRERDVGITAYLTLVSIWFNLKMDPKILAPVFFADPAGAVVGRTMSSLGLNVRVYGSKTLFGSMAVGGFTYLCVMYECKGWERLVISAAATVGEAIGGEWDNAVIAAVVLGGWHLTGRGDS</sequence>
<comment type="caution">
    <text evidence="1">The sequence shown here is derived from an EMBL/GenBank/DDBJ whole genome shotgun (WGS) entry which is preliminary data.</text>
</comment>
<accession>A0A9W7GCC1</accession>
<proteinExistence type="predicted"/>
<dbReference type="OrthoDB" id="419290at2759"/>